<dbReference type="AlphaFoldDB" id="A0ABD8B877"/>
<dbReference type="InterPro" id="IPR036286">
    <property type="entry name" value="LexA/Signal_pep-like_sf"/>
</dbReference>
<dbReference type="PROSITE" id="PS00760">
    <property type="entry name" value="SPASE_I_2"/>
    <property type="match status" value="1"/>
</dbReference>
<feature type="transmembrane region" description="Helical" evidence="7">
    <location>
        <begin position="40"/>
        <end position="61"/>
    </location>
</feature>
<dbReference type="PRINTS" id="PR00727">
    <property type="entry name" value="LEADERPTASE"/>
</dbReference>
<dbReference type="PANTHER" id="PTHR43390:SF1">
    <property type="entry name" value="CHLOROPLAST PROCESSING PEPTIDASE"/>
    <property type="match status" value="1"/>
</dbReference>
<evidence type="ECO:0000256" key="5">
    <source>
        <dbReference type="ARBA" id="ARBA00022801"/>
    </source>
</evidence>
<keyword evidence="7" id="KW-0812">Transmembrane</keyword>
<feature type="transmembrane region" description="Helical" evidence="7">
    <location>
        <begin position="12"/>
        <end position="28"/>
    </location>
</feature>
<evidence type="ECO:0000313" key="10">
    <source>
        <dbReference type="Proteomes" id="UP000831534"/>
    </source>
</evidence>
<dbReference type="InterPro" id="IPR019757">
    <property type="entry name" value="Pept_S26A_signal_pept_1_Lys-AS"/>
</dbReference>
<sequence>MKTLIELLSAHATASACALIAAGALLVWRSSKQRNEAGEWGSALQWGYLLAMVGGFGLMAFGLEWSFTAVLLAFTVFTGAVWAWAKTARRKLPENGEWLDGNHFRDYMAGFFPIIAVVFVLRTFVAEPFQIPSSSMRPGLVKGDFILVNKFAYGIRVPVLNSVLIPTGTVQRGDVAVFNYPVEPKVNYIKRIVGVPGDVVEYRDKVLTVNGKAEHDTPAGSYAYRDDNLPEVENEAERFRAGFDGREFDVLKKASANPVDPATFNHYVQDMREKGFESGLQQHCEYAEDGSAFRCTVPAGKYFAMGDNRDSSADSRYWGFVDDRLMVGRAFAIWLNIGDMKRIGSVIR</sequence>
<dbReference type="PANTHER" id="PTHR43390">
    <property type="entry name" value="SIGNAL PEPTIDASE I"/>
    <property type="match status" value="1"/>
</dbReference>
<evidence type="ECO:0000256" key="2">
    <source>
        <dbReference type="ARBA" id="ARBA00009370"/>
    </source>
</evidence>
<keyword evidence="5 7" id="KW-0378">Hydrolase</keyword>
<dbReference type="GO" id="GO:0009003">
    <property type="term" value="F:signal peptidase activity"/>
    <property type="evidence" value="ECO:0007669"/>
    <property type="project" value="UniProtKB-EC"/>
</dbReference>
<evidence type="ECO:0000256" key="6">
    <source>
        <dbReference type="PIRSR" id="PIRSR600223-1"/>
    </source>
</evidence>
<dbReference type="EC" id="3.4.21.89" evidence="3 7"/>
<keyword evidence="7" id="KW-0472">Membrane</keyword>
<dbReference type="PROSITE" id="PS51257">
    <property type="entry name" value="PROKAR_LIPOPROTEIN"/>
    <property type="match status" value="1"/>
</dbReference>
<reference evidence="9 10" key="1">
    <citation type="journal article" date="2022" name="Res Sq">
        <title>Evolution of multicellular longitudinally dividing oral cavity symbionts (Neisseriaceae).</title>
        <authorList>
            <person name="Nyongesa S."/>
            <person name="Weber P."/>
            <person name="Bernet E."/>
            <person name="Pullido F."/>
            <person name="Nieckarz M."/>
            <person name="Delaby M."/>
            <person name="Nieves C."/>
            <person name="Viehboeck T."/>
            <person name="Krause N."/>
            <person name="Rivera-Millot A."/>
            <person name="Nakamura A."/>
            <person name="Vischer N."/>
            <person name="VanNieuwenhze M."/>
            <person name="Brun Y."/>
            <person name="Cava F."/>
            <person name="Bulgheresi S."/>
            <person name="Veyrier F."/>
        </authorList>
    </citation>
    <scope>NUCLEOTIDE SEQUENCE [LARGE SCALE GENOMIC DNA]</scope>
    <source>
        <strain evidence="9 10">17694</strain>
    </source>
</reference>
<dbReference type="NCBIfam" id="TIGR02227">
    <property type="entry name" value="sigpep_I_bact"/>
    <property type="match status" value="1"/>
</dbReference>
<keyword evidence="7" id="KW-1133">Transmembrane helix</keyword>
<evidence type="ECO:0000313" key="9">
    <source>
        <dbReference type="EMBL" id="XHH50193.1"/>
    </source>
</evidence>
<dbReference type="CDD" id="cd06530">
    <property type="entry name" value="S26_SPase_I"/>
    <property type="match status" value="1"/>
</dbReference>
<feature type="domain" description="Peptidase S26" evidence="8">
    <location>
        <begin position="106"/>
        <end position="334"/>
    </location>
</feature>
<evidence type="ECO:0000256" key="7">
    <source>
        <dbReference type="RuleBase" id="RU362042"/>
    </source>
</evidence>
<dbReference type="RefSeq" id="WP_376986718.1">
    <property type="nucleotide sequence ID" value="NZ_CP091521.1"/>
</dbReference>
<proteinExistence type="inferred from homology"/>
<dbReference type="GO" id="GO:0006508">
    <property type="term" value="P:proteolysis"/>
    <property type="evidence" value="ECO:0007669"/>
    <property type="project" value="UniProtKB-KW"/>
</dbReference>
<name>A0ABD8B877_9NEIS</name>
<protein>
    <recommendedName>
        <fullName evidence="4 7">Signal peptidase I</fullName>
        <ecNumber evidence="3 7">3.4.21.89</ecNumber>
    </recommendedName>
</protein>
<dbReference type="Pfam" id="PF10502">
    <property type="entry name" value="Peptidase_S26"/>
    <property type="match status" value="1"/>
</dbReference>
<evidence type="ECO:0000259" key="8">
    <source>
        <dbReference type="Pfam" id="PF10502"/>
    </source>
</evidence>
<evidence type="ECO:0000256" key="3">
    <source>
        <dbReference type="ARBA" id="ARBA00013208"/>
    </source>
</evidence>
<dbReference type="SUPFAM" id="SSF51306">
    <property type="entry name" value="LexA/Signal peptidase"/>
    <property type="match status" value="1"/>
</dbReference>
<keyword evidence="10" id="KW-1185">Reference proteome</keyword>
<gene>
    <name evidence="9" type="primary">lepB</name>
    <name evidence="9" type="ORF">LVJ77_11500</name>
</gene>
<comment type="caution">
    <text evidence="7">Lacks conserved residue(s) required for the propagation of feature annotation.</text>
</comment>
<evidence type="ECO:0000256" key="4">
    <source>
        <dbReference type="ARBA" id="ARBA00019232"/>
    </source>
</evidence>
<dbReference type="KEGG" id="ckh:LVJ77_11500"/>
<comment type="similarity">
    <text evidence="2 7">Belongs to the peptidase S26 family.</text>
</comment>
<comment type="catalytic activity">
    <reaction evidence="1 7">
        <text>Cleavage of hydrophobic, N-terminal signal or leader sequences from secreted and periplasmic proteins.</text>
        <dbReference type="EC" id="3.4.21.89"/>
    </reaction>
</comment>
<accession>A0ABD8B877</accession>
<dbReference type="Proteomes" id="UP000831534">
    <property type="component" value="Chromosome"/>
</dbReference>
<dbReference type="InterPro" id="IPR000223">
    <property type="entry name" value="Pept_S26A_signal_pept_1"/>
</dbReference>
<dbReference type="GO" id="GO:0016020">
    <property type="term" value="C:membrane"/>
    <property type="evidence" value="ECO:0007669"/>
    <property type="project" value="UniProtKB-SubCell"/>
</dbReference>
<keyword evidence="7" id="KW-0645">Protease</keyword>
<dbReference type="InterPro" id="IPR019533">
    <property type="entry name" value="Peptidase_S26"/>
</dbReference>
<feature type="active site" evidence="6">
    <location>
        <position position="190"/>
    </location>
</feature>
<feature type="active site" evidence="6">
    <location>
        <position position="135"/>
    </location>
</feature>
<organism evidence="9 10">
    <name type="scientific">Conchiformibius kuhniae</name>
    <dbReference type="NCBI Taxonomy" id="211502"/>
    <lineage>
        <taxon>Bacteria</taxon>
        <taxon>Pseudomonadati</taxon>
        <taxon>Pseudomonadota</taxon>
        <taxon>Betaproteobacteria</taxon>
        <taxon>Neisseriales</taxon>
        <taxon>Neisseriaceae</taxon>
        <taxon>Conchiformibius</taxon>
    </lineage>
</organism>
<dbReference type="EMBL" id="CP091521">
    <property type="protein sequence ID" value="XHH50193.1"/>
    <property type="molecule type" value="Genomic_DNA"/>
</dbReference>
<feature type="transmembrane region" description="Helical" evidence="7">
    <location>
        <begin position="106"/>
        <end position="125"/>
    </location>
</feature>
<dbReference type="Gene3D" id="2.10.109.10">
    <property type="entry name" value="Umud Fragment, subunit A"/>
    <property type="match status" value="1"/>
</dbReference>
<feature type="transmembrane region" description="Helical" evidence="7">
    <location>
        <begin position="67"/>
        <end position="85"/>
    </location>
</feature>
<evidence type="ECO:0000256" key="1">
    <source>
        <dbReference type="ARBA" id="ARBA00000677"/>
    </source>
</evidence>
<comment type="subcellular location">
    <subcellularLocation>
        <location evidence="7">Membrane</location>
        <topology evidence="7">Single-pass type II membrane protein</topology>
    </subcellularLocation>
</comment>